<proteinExistence type="predicted"/>
<dbReference type="SMART" id="SM00213">
    <property type="entry name" value="UBQ"/>
    <property type="match status" value="1"/>
</dbReference>
<accession>A0A1J1I9Q3</accession>
<name>A0A1J1I9Q3_9DIPT</name>
<dbReference type="Proteomes" id="UP000183832">
    <property type="component" value="Unassembled WGS sequence"/>
</dbReference>
<dbReference type="Gene3D" id="3.10.20.90">
    <property type="entry name" value="Phosphatidylinositol 3-kinase Catalytic Subunit, Chain A, domain 1"/>
    <property type="match status" value="1"/>
</dbReference>
<gene>
    <name evidence="2" type="ORF">CLUMA_CG010342</name>
</gene>
<sequence>MLVSKTEHNMDRNIEIVLKSSGENSFSRLELDFSAKNGEVKVSVTQSEKTKQMLNNNEESESIEECEIEIFVKFNFDYQATSFHVKPSTLIEDLKDMIQVVKKIPSHFQILRYDGRVLMNGFSLSEANVKDKSIITGRREIANKCPKIFQYDF</sequence>
<dbReference type="Pfam" id="PF00240">
    <property type="entry name" value="ubiquitin"/>
    <property type="match status" value="1"/>
</dbReference>
<dbReference type="CDD" id="cd17039">
    <property type="entry name" value="Ubl_ubiquitin_like"/>
    <property type="match status" value="1"/>
</dbReference>
<evidence type="ECO:0000259" key="1">
    <source>
        <dbReference type="PROSITE" id="PS50053"/>
    </source>
</evidence>
<protein>
    <submittedName>
        <fullName evidence="2">CLUMA_CG010342, isoform A</fullName>
    </submittedName>
</protein>
<dbReference type="InterPro" id="IPR000626">
    <property type="entry name" value="Ubiquitin-like_dom"/>
</dbReference>
<evidence type="ECO:0000313" key="2">
    <source>
        <dbReference type="EMBL" id="CRK96976.1"/>
    </source>
</evidence>
<dbReference type="SUPFAM" id="SSF54236">
    <property type="entry name" value="Ubiquitin-like"/>
    <property type="match status" value="1"/>
</dbReference>
<evidence type="ECO:0000313" key="3">
    <source>
        <dbReference type="Proteomes" id="UP000183832"/>
    </source>
</evidence>
<reference evidence="2 3" key="1">
    <citation type="submission" date="2015-04" db="EMBL/GenBank/DDBJ databases">
        <authorList>
            <person name="Syromyatnikov M.Y."/>
            <person name="Popov V.N."/>
        </authorList>
    </citation>
    <scope>NUCLEOTIDE SEQUENCE [LARGE SCALE GENOMIC DNA]</scope>
</reference>
<dbReference type="EMBL" id="CVRI01000045">
    <property type="protein sequence ID" value="CRK96976.1"/>
    <property type="molecule type" value="Genomic_DNA"/>
</dbReference>
<organism evidence="2 3">
    <name type="scientific">Clunio marinus</name>
    <dbReference type="NCBI Taxonomy" id="568069"/>
    <lineage>
        <taxon>Eukaryota</taxon>
        <taxon>Metazoa</taxon>
        <taxon>Ecdysozoa</taxon>
        <taxon>Arthropoda</taxon>
        <taxon>Hexapoda</taxon>
        <taxon>Insecta</taxon>
        <taxon>Pterygota</taxon>
        <taxon>Neoptera</taxon>
        <taxon>Endopterygota</taxon>
        <taxon>Diptera</taxon>
        <taxon>Nematocera</taxon>
        <taxon>Chironomoidea</taxon>
        <taxon>Chironomidae</taxon>
        <taxon>Clunio</taxon>
    </lineage>
</organism>
<dbReference type="InterPro" id="IPR029071">
    <property type="entry name" value="Ubiquitin-like_domsf"/>
</dbReference>
<keyword evidence="3" id="KW-1185">Reference proteome</keyword>
<dbReference type="AlphaFoldDB" id="A0A1J1I9Q3"/>
<dbReference type="PROSITE" id="PS50053">
    <property type="entry name" value="UBIQUITIN_2"/>
    <property type="match status" value="1"/>
</dbReference>
<feature type="domain" description="Ubiquitin-like" evidence="1">
    <location>
        <begin position="68"/>
        <end position="135"/>
    </location>
</feature>